<proteinExistence type="predicted"/>
<reference evidence="1 2" key="1">
    <citation type="submission" date="2014-10" db="EMBL/GenBank/DDBJ databases">
        <title>Draft genome of the hookworm Ancylostoma caninum.</title>
        <authorList>
            <person name="Mitreva M."/>
        </authorList>
    </citation>
    <scope>NUCLEOTIDE SEQUENCE [LARGE SCALE GENOMIC DNA]</scope>
    <source>
        <strain evidence="1 2">Baltimore</strain>
    </source>
</reference>
<organism evidence="1 2">
    <name type="scientific">Ancylostoma caninum</name>
    <name type="common">Dog hookworm</name>
    <dbReference type="NCBI Taxonomy" id="29170"/>
    <lineage>
        <taxon>Eukaryota</taxon>
        <taxon>Metazoa</taxon>
        <taxon>Ecdysozoa</taxon>
        <taxon>Nematoda</taxon>
        <taxon>Chromadorea</taxon>
        <taxon>Rhabditida</taxon>
        <taxon>Rhabditina</taxon>
        <taxon>Rhabditomorpha</taxon>
        <taxon>Strongyloidea</taxon>
        <taxon>Ancylostomatidae</taxon>
        <taxon>Ancylostomatinae</taxon>
        <taxon>Ancylostoma</taxon>
    </lineage>
</organism>
<dbReference type="OrthoDB" id="5876164at2759"/>
<name>A0A368F239_ANCCA</name>
<evidence type="ECO:0000313" key="1">
    <source>
        <dbReference type="EMBL" id="RCN26153.1"/>
    </source>
</evidence>
<protein>
    <submittedName>
        <fullName evidence="1">Uncharacterized protein</fullName>
    </submittedName>
</protein>
<dbReference type="EMBL" id="JOJR01009231">
    <property type="protein sequence ID" value="RCN26153.1"/>
    <property type="molecule type" value="Genomic_DNA"/>
</dbReference>
<accession>A0A368F239</accession>
<dbReference type="Proteomes" id="UP000252519">
    <property type="component" value="Unassembled WGS sequence"/>
</dbReference>
<gene>
    <name evidence="1" type="ORF">ANCCAN_28127</name>
</gene>
<sequence>MHEYCAVNVKTSFICVNRWIGDSKGATDRAVSEKPPTGEEPEILVVESPYNVEAFGRKNIAFTSSAKKRKATGDRSFVEGESCIVYESSPSRQVKKLKQMRKSADVTSAKCPSSSEACSNRDCVDLDAILSRRRFADWSWDIEQDNVAPATKRLRSDDDVKLTKDKWEKPEAALDGQHLCEHLDSCEHSVPLLSTETTQENTVQIFPQTVPLYMRSSQANDFSYCDRSAFSRHLFF</sequence>
<dbReference type="AlphaFoldDB" id="A0A368F239"/>
<comment type="caution">
    <text evidence="1">The sequence shown here is derived from an EMBL/GenBank/DDBJ whole genome shotgun (WGS) entry which is preliminary data.</text>
</comment>
<keyword evidence="2" id="KW-1185">Reference proteome</keyword>
<evidence type="ECO:0000313" key="2">
    <source>
        <dbReference type="Proteomes" id="UP000252519"/>
    </source>
</evidence>